<name>A0AAV4EI60_9GAST</name>
<gene>
    <name evidence="1" type="ORF">ElyMa_005407300</name>
</gene>
<accession>A0AAV4EI60</accession>
<proteinExistence type="predicted"/>
<dbReference type="Proteomes" id="UP000762676">
    <property type="component" value="Unassembled WGS sequence"/>
</dbReference>
<evidence type="ECO:0000313" key="2">
    <source>
        <dbReference type="Proteomes" id="UP000762676"/>
    </source>
</evidence>
<keyword evidence="2" id="KW-1185">Reference proteome</keyword>
<evidence type="ECO:0000313" key="1">
    <source>
        <dbReference type="EMBL" id="GFR60421.1"/>
    </source>
</evidence>
<comment type="caution">
    <text evidence="1">The sequence shown here is derived from an EMBL/GenBank/DDBJ whole genome shotgun (WGS) entry which is preliminary data.</text>
</comment>
<reference evidence="1 2" key="1">
    <citation type="journal article" date="2021" name="Elife">
        <title>Chloroplast acquisition without the gene transfer in kleptoplastic sea slugs, Plakobranchus ocellatus.</title>
        <authorList>
            <person name="Maeda T."/>
            <person name="Takahashi S."/>
            <person name="Yoshida T."/>
            <person name="Shimamura S."/>
            <person name="Takaki Y."/>
            <person name="Nagai Y."/>
            <person name="Toyoda A."/>
            <person name="Suzuki Y."/>
            <person name="Arimoto A."/>
            <person name="Ishii H."/>
            <person name="Satoh N."/>
            <person name="Nishiyama T."/>
            <person name="Hasebe M."/>
            <person name="Maruyama T."/>
            <person name="Minagawa J."/>
            <person name="Obokata J."/>
            <person name="Shigenobu S."/>
        </authorList>
    </citation>
    <scope>NUCLEOTIDE SEQUENCE [LARGE SCALE GENOMIC DNA]</scope>
</reference>
<dbReference type="AlphaFoldDB" id="A0AAV4EI60"/>
<dbReference type="EMBL" id="BMAT01010770">
    <property type="protein sequence ID" value="GFR60421.1"/>
    <property type="molecule type" value="Genomic_DNA"/>
</dbReference>
<protein>
    <submittedName>
        <fullName evidence="1">Uncharacterized protein</fullName>
    </submittedName>
</protein>
<organism evidence="1 2">
    <name type="scientific">Elysia marginata</name>
    <dbReference type="NCBI Taxonomy" id="1093978"/>
    <lineage>
        <taxon>Eukaryota</taxon>
        <taxon>Metazoa</taxon>
        <taxon>Spiralia</taxon>
        <taxon>Lophotrochozoa</taxon>
        <taxon>Mollusca</taxon>
        <taxon>Gastropoda</taxon>
        <taxon>Heterobranchia</taxon>
        <taxon>Euthyneura</taxon>
        <taxon>Panpulmonata</taxon>
        <taxon>Sacoglossa</taxon>
        <taxon>Placobranchoidea</taxon>
        <taxon>Plakobranchidae</taxon>
        <taxon>Elysia</taxon>
    </lineage>
</organism>
<sequence length="119" mass="13593">MFNRDKGTRSAAEKFVEWKINKYQVVLFTKSYSPEGQICHSWLRDLSGIRSDNYDRVCYEKRGDVSEVGGLRKVRVSCFPNATATLNGREPNPRPPDLESDALTTLPRCPIVRVIVRAF</sequence>